<name>A0A1M5YWU4_9CLOT</name>
<accession>A0A1M5YWU4</accession>
<keyword evidence="2" id="KW-0732">Signal</keyword>
<dbReference type="AlphaFoldDB" id="A0A1M5YWU4"/>
<keyword evidence="1" id="KW-0472">Membrane</keyword>
<proteinExistence type="predicted"/>
<evidence type="ECO:0000256" key="1">
    <source>
        <dbReference type="SAM" id="Phobius"/>
    </source>
</evidence>
<evidence type="ECO:0008006" key="5">
    <source>
        <dbReference type="Google" id="ProtNLM"/>
    </source>
</evidence>
<protein>
    <recommendedName>
        <fullName evidence="5">TPM domain-containing protein</fullName>
    </recommendedName>
</protein>
<keyword evidence="1" id="KW-1133">Transmembrane helix</keyword>
<dbReference type="EMBL" id="FQXU01000007">
    <property type="protein sequence ID" value="SHI16328.1"/>
    <property type="molecule type" value="Genomic_DNA"/>
</dbReference>
<reference evidence="3 4" key="1">
    <citation type="submission" date="2016-11" db="EMBL/GenBank/DDBJ databases">
        <authorList>
            <person name="Jaros S."/>
            <person name="Januszkiewicz K."/>
            <person name="Wedrychowicz H."/>
        </authorList>
    </citation>
    <scope>NUCLEOTIDE SEQUENCE [LARGE SCALE GENOMIC DNA]</scope>
    <source>
        <strain evidence="3 4">DSM 6191</strain>
    </source>
</reference>
<feature type="transmembrane region" description="Helical" evidence="1">
    <location>
        <begin position="166"/>
        <end position="185"/>
    </location>
</feature>
<organism evidence="3 4">
    <name type="scientific">Clostridium intestinale DSM 6191</name>
    <dbReference type="NCBI Taxonomy" id="1121320"/>
    <lineage>
        <taxon>Bacteria</taxon>
        <taxon>Bacillati</taxon>
        <taxon>Bacillota</taxon>
        <taxon>Clostridia</taxon>
        <taxon>Eubacteriales</taxon>
        <taxon>Clostridiaceae</taxon>
        <taxon>Clostridium</taxon>
    </lineage>
</organism>
<dbReference type="RefSeq" id="WP_073019550.1">
    <property type="nucleotide sequence ID" value="NZ_FQXU01000007.1"/>
</dbReference>
<evidence type="ECO:0000313" key="3">
    <source>
        <dbReference type="EMBL" id="SHI16328.1"/>
    </source>
</evidence>
<sequence length="227" mass="26122">MKKFVLVLFFLLFSVASPVFAYEHVENNVDLLSNETIVEIENQSKLTELNTSVKVKYVLSENLSEKAYEKALKDQIKNMDTDKYIIVNLVKNSSTLDFYIEYSDLVKKKTDEFDMGFVIDDAREDILNLGLNIGILNTAKSIDRKLNLYSEELMSAKDISQSPLKLLPKMIKAFGVIIFIIGYIFRKASKIKKAKFKISFKSKKGNENNTYERYINETSAEDYINKS</sequence>
<keyword evidence="1" id="KW-0812">Transmembrane</keyword>
<feature type="signal peptide" evidence="2">
    <location>
        <begin position="1"/>
        <end position="21"/>
    </location>
</feature>
<evidence type="ECO:0000256" key="2">
    <source>
        <dbReference type="SAM" id="SignalP"/>
    </source>
</evidence>
<evidence type="ECO:0000313" key="4">
    <source>
        <dbReference type="Proteomes" id="UP000184241"/>
    </source>
</evidence>
<feature type="chain" id="PRO_5013042247" description="TPM domain-containing protein" evidence="2">
    <location>
        <begin position="22"/>
        <end position="227"/>
    </location>
</feature>
<gene>
    <name evidence="3" type="ORF">SAMN02745941_02278</name>
</gene>
<dbReference type="Proteomes" id="UP000184241">
    <property type="component" value="Unassembled WGS sequence"/>
</dbReference>